<protein>
    <submittedName>
        <fullName evidence="1">Uncharacterized protein</fullName>
    </submittedName>
</protein>
<dbReference type="Proteomes" id="UP001472677">
    <property type="component" value="Unassembled WGS sequence"/>
</dbReference>
<accession>A0ABR2FXW1</accession>
<reference evidence="1 2" key="1">
    <citation type="journal article" date="2024" name="G3 (Bethesda)">
        <title>Genome assembly of Hibiscus sabdariffa L. provides insights into metabolisms of medicinal natural products.</title>
        <authorList>
            <person name="Kim T."/>
        </authorList>
    </citation>
    <scope>NUCLEOTIDE SEQUENCE [LARGE SCALE GENOMIC DNA]</scope>
    <source>
        <strain evidence="1">TK-2024</strain>
        <tissue evidence="1">Old leaves</tissue>
    </source>
</reference>
<organism evidence="1 2">
    <name type="scientific">Hibiscus sabdariffa</name>
    <name type="common">roselle</name>
    <dbReference type="NCBI Taxonomy" id="183260"/>
    <lineage>
        <taxon>Eukaryota</taxon>
        <taxon>Viridiplantae</taxon>
        <taxon>Streptophyta</taxon>
        <taxon>Embryophyta</taxon>
        <taxon>Tracheophyta</taxon>
        <taxon>Spermatophyta</taxon>
        <taxon>Magnoliopsida</taxon>
        <taxon>eudicotyledons</taxon>
        <taxon>Gunneridae</taxon>
        <taxon>Pentapetalae</taxon>
        <taxon>rosids</taxon>
        <taxon>malvids</taxon>
        <taxon>Malvales</taxon>
        <taxon>Malvaceae</taxon>
        <taxon>Malvoideae</taxon>
        <taxon>Hibiscus</taxon>
    </lineage>
</organism>
<keyword evidence="2" id="KW-1185">Reference proteome</keyword>
<proteinExistence type="predicted"/>
<dbReference type="EMBL" id="JBBPBM010000004">
    <property type="protein sequence ID" value="KAK8589104.1"/>
    <property type="molecule type" value="Genomic_DNA"/>
</dbReference>
<evidence type="ECO:0000313" key="2">
    <source>
        <dbReference type="Proteomes" id="UP001472677"/>
    </source>
</evidence>
<comment type="caution">
    <text evidence="1">The sequence shown here is derived from an EMBL/GenBank/DDBJ whole genome shotgun (WGS) entry which is preliminary data.</text>
</comment>
<gene>
    <name evidence="1" type="ORF">V6N12_023510</name>
</gene>
<name>A0ABR2FXW1_9ROSI</name>
<evidence type="ECO:0000313" key="1">
    <source>
        <dbReference type="EMBL" id="KAK8589104.1"/>
    </source>
</evidence>
<sequence length="240" mass="27344">MGEKPPEIPFPFLHLPILNPFVHFLSSQTALKSYSFVVSDVWIDPAEKHRRSSREFDLAREYGGLPEFEGWRTEASSGGFYTVSFACLDSGQIISFSLISIQPVKLNEIYVKIRDFRFYGSNYVVVTVWFAFSYRDISLSYGSTPWWRYSPGLVDVFSAYHGFHQFADGFIKFILRNFTLVFSIGLKDGLKDRDVGMRVFSSLSFGRDNHVLPEGPKLFYFRAGCGRLAGNKLALSKMSS</sequence>